<dbReference type="InterPro" id="IPR002725">
    <property type="entry name" value="YgjP-like_metallopeptidase"/>
</dbReference>
<protein>
    <recommendedName>
        <fullName evidence="1">YgjP-like metallopeptidase domain-containing protein</fullName>
    </recommendedName>
</protein>
<dbReference type="AlphaFoldDB" id="A0A1G2HST1"/>
<gene>
    <name evidence="2" type="ORF">A2822_03620</name>
</gene>
<name>A0A1G2HST1_9BACT</name>
<dbReference type="EMBL" id="MHOP01000020">
    <property type="protein sequence ID" value="OGZ65594.1"/>
    <property type="molecule type" value="Genomic_DNA"/>
</dbReference>
<dbReference type="CDD" id="cd07344">
    <property type="entry name" value="M48_yhfN_like"/>
    <property type="match status" value="1"/>
</dbReference>
<dbReference type="PANTHER" id="PTHR30399:SF1">
    <property type="entry name" value="UTP PYROPHOSPHATASE"/>
    <property type="match status" value="1"/>
</dbReference>
<dbReference type="InterPro" id="IPR053136">
    <property type="entry name" value="UTP_pyrophosphatase-like"/>
</dbReference>
<dbReference type="Gene3D" id="3.30.2010.10">
    <property type="entry name" value="Metalloproteases ('zincins'), catalytic domain"/>
    <property type="match status" value="1"/>
</dbReference>
<evidence type="ECO:0000259" key="1">
    <source>
        <dbReference type="Pfam" id="PF01863"/>
    </source>
</evidence>
<accession>A0A1G2HST1</accession>
<evidence type="ECO:0000313" key="2">
    <source>
        <dbReference type="EMBL" id="OGZ65594.1"/>
    </source>
</evidence>
<dbReference type="Pfam" id="PF01863">
    <property type="entry name" value="YgjP-like"/>
    <property type="match status" value="1"/>
</dbReference>
<reference evidence="2 3" key="1">
    <citation type="journal article" date="2016" name="Nat. Commun.">
        <title>Thousands of microbial genomes shed light on interconnected biogeochemical processes in an aquifer system.</title>
        <authorList>
            <person name="Anantharaman K."/>
            <person name="Brown C.T."/>
            <person name="Hug L.A."/>
            <person name="Sharon I."/>
            <person name="Castelle C.J."/>
            <person name="Probst A.J."/>
            <person name="Thomas B.C."/>
            <person name="Singh A."/>
            <person name="Wilkins M.J."/>
            <person name="Karaoz U."/>
            <person name="Brodie E.L."/>
            <person name="Williams K.H."/>
            <person name="Hubbard S.S."/>
            <person name="Banfield J.F."/>
        </authorList>
    </citation>
    <scope>NUCLEOTIDE SEQUENCE [LARGE SCALE GENOMIC DNA]</scope>
</reference>
<comment type="caution">
    <text evidence="2">The sequence shown here is derived from an EMBL/GenBank/DDBJ whole genome shotgun (WGS) entry which is preliminary data.</text>
</comment>
<dbReference type="PANTHER" id="PTHR30399">
    <property type="entry name" value="UNCHARACTERIZED PROTEIN YGJP"/>
    <property type="match status" value="1"/>
</dbReference>
<feature type="domain" description="YgjP-like metallopeptidase" evidence="1">
    <location>
        <begin position="8"/>
        <end position="107"/>
    </location>
</feature>
<organism evidence="2 3">
    <name type="scientific">Candidatus Staskawiczbacteria bacterium RIFCSPHIGHO2_01_FULL_41_41</name>
    <dbReference type="NCBI Taxonomy" id="1802203"/>
    <lineage>
        <taxon>Bacteria</taxon>
        <taxon>Candidatus Staskawicziibacteriota</taxon>
    </lineage>
</organism>
<dbReference type="Proteomes" id="UP000178774">
    <property type="component" value="Unassembled WGS sequence"/>
</dbReference>
<proteinExistence type="predicted"/>
<sequence>MGKREFFYYKNTALELVKSRISYFNVFYNLKINKISVKNQKTRWGSCSKKGNLNFNYRVALLPPHLADYVIVHELCHLGEFNHSVNFWKLLSKTIPDYKKIKSQFKKIRIR</sequence>
<evidence type="ECO:0000313" key="3">
    <source>
        <dbReference type="Proteomes" id="UP000178774"/>
    </source>
</evidence>